<dbReference type="PANTHER" id="PTHR21337">
    <property type="entry name" value="PHOSPHO-2-DEHYDRO-3-DEOXYHEPTONATE ALDOLASE 1, 2"/>
    <property type="match status" value="1"/>
</dbReference>
<evidence type="ECO:0000256" key="3">
    <source>
        <dbReference type="PIRSR" id="PIRSR602480-1"/>
    </source>
</evidence>
<dbReference type="Pfam" id="PF01474">
    <property type="entry name" value="DAHP_synth_2"/>
    <property type="match status" value="1"/>
</dbReference>
<dbReference type="NCBIfam" id="TIGR01358">
    <property type="entry name" value="DAHP_synth_II"/>
    <property type="match status" value="1"/>
</dbReference>
<dbReference type="GO" id="GO:0009073">
    <property type="term" value="P:aromatic amino acid family biosynthetic process"/>
    <property type="evidence" value="ECO:0007669"/>
    <property type="project" value="InterPro"/>
</dbReference>
<comment type="caution">
    <text evidence="5">The sequence shown here is derived from an EMBL/GenBank/DDBJ whole genome shotgun (WGS) entry which is preliminary data.</text>
</comment>
<comment type="catalytic activity">
    <reaction evidence="4">
        <text>D-erythrose 4-phosphate + phosphoenolpyruvate + H2O = 7-phospho-2-dehydro-3-deoxy-D-arabino-heptonate + phosphate</text>
        <dbReference type="Rhea" id="RHEA:14717"/>
        <dbReference type="ChEBI" id="CHEBI:15377"/>
        <dbReference type="ChEBI" id="CHEBI:16897"/>
        <dbReference type="ChEBI" id="CHEBI:43474"/>
        <dbReference type="ChEBI" id="CHEBI:58394"/>
        <dbReference type="ChEBI" id="CHEBI:58702"/>
        <dbReference type="EC" id="2.5.1.54"/>
    </reaction>
</comment>
<reference evidence="5" key="1">
    <citation type="submission" date="2021-04" db="EMBL/GenBank/DDBJ databases">
        <title>Ouciella asimina sp. nov., isolated from the surface seawater in the hydrothermal field of Okinawa Trough.</title>
        <authorList>
            <person name="Shuang W."/>
        </authorList>
    </citation>
    <scope>NUCLEOTIDE SEQUENCE</scope>
    <source>
        <strain evidence="5">LXI357</strain>
    </source>
</reference>
<feature type="binding site" evidence="3">
    <location>
        <position position="180"/>
    </location>
    <ligand>
        <name>phosphoenolpyruvate</name>
        <dbReference type="ChEBI" id="CHEBI:58702"/>
    </ligand>
</feature>
<proteinExistence type="inferred from homology"/>
<evidence type="ECO:0000313" key="6">
    <source>
        <dbReference type="Proteomes" id="UP000676996"/>
    </source>
</evidence>
<evidence type="ECO:0000313" key="5">
    <source>
        <dbReference type="EMBL" id="MBR0551689.1"/>
    </source>
</evidence>
<gene>
    <name evidence="5" type="ORF">J7S20_04115</name>
</gene>
<keyword evidence="3" id="KW-0104">Cadmium</keyword>
<keyword evidence="2 4" id="KW-0808">Transferase</keyword>
<comment type="cofactor">
    <cofactor evidence="3">
        <name>Mn(2+)</name>
        <dbReference type="ChEBI" id="CHEBI:29035"/>
    </cofactor>
    <cofactor evidence="3">
        <name>Co(2+)</name>
        <dbReference type="ChEBI" id="CHEBI:48828"/>
    </cofactor>
    <cofactor evidence="3">
        <name>Cd(2+)</name>
        <dbReference type="ChEBI" id="CHEBI:48775"/>
    </cofactor>
    <text evidence="3">Binds 1 divalent cation per subunit. The enzyme is active with manganese, cobalt or cadmium ions.</text>
</comment>
<feature type="binding site" evidence="3">
    <location>
        <position position="394"/>
    </location>
    <ligand>
        <name>phosphoenolpyruvate</name>
        <dbReference type="ChEBI" id="CHEBI:58702"/>
    </ligand>
</feature>
<dbReference type="Gene3D" id="3.20.20.70">
    <property type="entry name" value="Aldolase class I"/>
    <property type="match status" value="2"/>
</dbReference>
<feature type="binding site" evidence="3">
    <location>
        <position position="363"/>
    </location>
    <ligand>
        <name>phosphoenolpyruvate</name>
        <dbReference type="ChEBI" id="CHEBI:58702"/>
    </ligand>
</feature>
<comment type="similarity">
    <text evidence="1 4">Belongs to the class-II DAHP synthase family.</text>
</comment>
<dbReference type="EMBL" id="JAGRQC010000001">
    <property type="protein sequence ID" value="MBR0551689.1"/>
    <property type="molecule type" value="Genomic_DNA"/>
</dbReference>
<dbReference type="PANTHER" id="PTHR21337:SF0">
    <property type="entry name" value="PHOSPHO-2-DEHYDRO-3-DEOXYHEPTONATE ALDOLASE"/>
    <property type="match status" value="1"/>
</dbReference>
<dbReference type="EC" id="2.5.1.54" evidence="4"/>
<evidence type="ECO:0000256" key="4">
    <source>
        <dbReference type="RuleBase" id="RU363071"/>
    </source>
</evidence>
<keyword evidence="3" id="KW-0464">Manganese</keyword>
<dbReference type="RefSeq" id="WP_284052956.1">
    <property type="nucleotide sequence ID" value="NZ_JAGRQC010000001.1"/>
</dbReference>
<evidence type="ECO:0000256" key="2">
    <source>
        <dbReference type="ARBA" id="ARBA00022679"/>
    </source>
</evidence>
<dbReference type="InterPro" id="IPR013785">
    <property type="entry name" value="Aldolase_TIM"/>
</dbReference>
<dbReference type="Proteomes" id="UP000676996">
    <property type="component" value="Unassembled WGS sequence"/>
</dbReference>
<keyword evidence="3" id="KW-0170">Cobalt</keyword>
<dbReference type="GO" id="GO:0003849">
    <property type="term" value="F:3-deoxy-7-phosphoheptulonate synthase activity"/>
    <property type="evidence" value="ECO:0007669"/>
    <property type="project" value="UniProtKB-EC"/>
</dbReference>
<protein>
    <recommendedName>
        <fullName evidence="4">Phospho-2-dehydro-3-deoxyheptonate aldolase</fullName>
        <ecNumber evidence="4">2.5.1.54</ecNumber>
    </recommendedName>
</protein>
<evidence type="ECO:0000256" key="1">
    <source>
        <dbReference type="ARBA" id="ARBA00008911"/>
    </source>
</evidence>
<feature type="binding site" evidence="3">
    <location>
        <position position="426"/>
    </location>
    <ligand>
        <name>Mn(2+)</name>
        <dbReference type="ChEBI" id="CHEBI:29035"/>
    </ligand>
</feature>
<sequence>MTTLAGSKIRRFREERSITRAAFGAWFDTPGSTVQGWEEHGKRANAKVVNQIAANGIAHHADWYVELAAAPADAREWSPSSWTAAEARQLPEYPDAEALSTATDQLSAFPPLVFAGEARNLTADLGEVAAGRAFLLQGGDCAESFAEFHPNNIRDTFRVILQMAVVLTFASKLPTVKLGRMAGQFAKPRSAPTERQDDVELPSYRGDIVNDMAFTPEARAPDPQRMIRAYSQSAATVNLLRAFAQGGYANLHQVHRWTHDFLGASPWAKKYAETADRIGEALEFMEACGIDADSVPQLKATQFYTSHEALLLPYEQALTRQDSLTGDWYDTSAHFLWIGDRTRFEGSGHVEFLRGIGNPIGMKCGPSLDPDEALRLLDTLNPQRVPGRMTLITRYGHEQIEKHLPALVRAVKREGHPVVWSCDPMHGNVIKAANGFKTRPFDRILDEVRGFFAVHRAEGTYAGGIHTEMTGQNVTECTGGAVAVTEQALADRYHTHCDPRLNASQSLELAFLLAEMLNAEMAERRKAAA</sequence>
<keyword evidence="6" id="KW-1185">Reference proteome</keyword>
<feature type="binding site" evidence="3">
    <location>
        <position position="141"/>
    </location>
    <ligand>
        <name>Mn(2+)</name>
        <dbReference type="ChEBI" id="CHEBI:29035"/>
    </ligand>
</feature>
<feature type="binding site" evidence="3">
    <location>
        <position position="498"/>
    </location>
    <ligand>
        <name>Mn(2+)</name>
        <dbReference type="ChEBI" id="CHEBI:29035"/>
    </ligand>
</feature>
<dbReference type="AlphaFoldDB" id="A0A8T4IHB2"/>
<dbReference type="InterPro" id="IPR002480">
    <property type="entry name" value="DAHP_synth_2"/>
</dbReference>
<accession>A0A8T4IHB2</accession>
<name>A0A8T4IHB2_9SPHN</name>
<organism evidence="5 6">
    <name type="scientific">Stakelama marina</name>
    <dbReference type="NCBI Taxonomy" id="2826939"/>
    <lineage>
        <taxon>Bacteria</taxon>
        <taxon>Pseudomonadati</taxon>
        <taxon>Pseudomonadota</taxon>
        <taxon>Alphaproteobacteria</taxon>
        <taxon>Sphingomonadales</taxon>
        <taxon>Sphingomonadaceae</taxon>
        <taxon>Stakelama</taxon>
    </lineage>
</organism>
<dbReference type="SUPFAM" id="SSF51569">
    <property type="entry name" value="Aldolase"/>
    <property type="match status" value="1"/>
</dbReference>
<feature type="binding site" evidence="3">
    <location>
        <position position="468"/>
    </location>
    <ligand>
        <name>Mn(2+)</name>
        <dbReference type="ChEBI" id="CHEBI:29035"/>
    </ligand>
</feature>